<evidence type="ECO:0000256" key="1">
    <source>
        <dbReference type="SAM" id="MobiDB-lite"/>
    </source>
</evidence>
<protein>
    <submittedName>
        <fullName evidence="2">Uncharacterized protein</fullName>
    </submittedName>
</protein>
<accession>A0A0P7GRN2</accession>
<evidence type="ECO:0000313" key="2">
    <source>
        <dbReference type="EMBL" id="KPN31956.1"/>
    </source>
</evidence>
<name>A0A0P7GRN2_9EURY</name>
<reference evidence="3" key="1">
    <citation type="submission" date="2013-11" db="EMBL/GenBank/DDBJ databases">
        <authorList>
            <person name="Hoang H.T."/>
            <person name="Killian M.L."/>
            <person name="Madson D.M."/>
            <person name="Arruda P.H.E."/>
            <person name="Sun D."/>
            <person name="Schwartz K.J."/>
            <person name="Yoon K."/>
        </authorList>
    </citation>
    <scope>NUCLEOTIDE SEQUENCE [LARGE SCALE GENOMIC DNA]</scope>
    <source>
        <strain evidence="3">CDK2</strain>
    </source>
</reference>
<dbReference type="Proteomes" id="UP000050535">
    <property type="component" value="Unassembled WGS sequence"/>
</dbReference>
<dbReference type="EMBL" id="LGUC01000001">
    <property type="protein sequence ID" value="KPN31956.1"/>
    <property type="molecule type" value="Genomic_DNA"/>
</dbReference>
<proteinExistence type="predicted"/>
<organism evidence="2 3">
    <name type="scientific">Halolamina pelagica</name>
    <dbReference type="NCBI Taxonomy" id="699431"/>
    <lineage>
        <taxon>Archaea</taxon>
        <taxon>Methanobacteriati</taxon>
        <taxon>Methanobacteriota</taxon>
        <taxon>Stenosarchaea group</taxon>
        <taxon>Halobacteria</taxon>
        <taxon>Halobacteriales</taxon>
        <taxon>Haloferacaceae</taxon>
    </lineage>
</organism>
<keyword evidence="3" id="KW-1185">Reference proteome</keyword>
<sequence length="259" mass="28755">MTKSFSVDTSEIERTLCLDCTPDRFKPPSERNQPTGDETEYPLRQPRECPPVFNGFTKPSDQMGGKCGETTKTAYLILTENQRELGLVGSVSIDEFPEGDSDHHRCDLRAYLYKTVLIEAGGQNIPEEELEDASYPRVSIEIETKPSVALQQLKESGGEGHGWNSIDEALDVKSKDDVADIIIAVDYDHDEFSIEPDGGPYNAIKQWEKEGEIPEGWAERAVAGDVQPEDIIRQLGIPFVVLSDLVPSVENARKLVQSS</sequence>
<gene>
    <name evidence="2" type="ORF">SY89_02713</name>
</gene>
<feature type="region of interest" description="Disordered" evidence="1">
    <location>
        <begin position="20"/>
        <end position="49"/>
    </location>
</feature>
<feature type="compositionally biased region" description="Basic and acidic residues" evidence="1">
    <location>
        <begin position="20"/>
        <end position="29"/>
    </location>
</feature>
<evidence type="ECO:0000313" key="3">
    <source>
        <dbReference type="Proteomes" id="UP000050535"/>
    </source>
</evidence>
<dbReference type="AlphaFoldDB" id="A0A0P7GRN2"/>
<comment type="caution">
    <text evidence="2">The sequence shown here is derived from an EMBL/GenBank/DDBJ whole genome shotgun (WGS) entry which is preliminary data.</text>
</comment>